<evidence type="ECO:0000313" key="2">
    <source>
        <dbReference type="Proteomes" id="UP000309340"/>
    </source>
</evidence>
<comment type="caution">
    <text evidence="1">The sequence shown here is derived from an EMBL/GenBank/DDBJ whole genome shotgun (WGS) entry which is preliminary data.</text>
</comment>
<dbReference type="EMBL" id="NAJQ01002030">
    <property type="protein sequence ID" value="TKA49955.1"/>
    <property type="molecule type" value="Genomic_DNA"/>
</dbReference>
<proteinExistence type="predicted"/>
<keyword evidence="2" id="KW-1185">Reference proteome</keyword>
<protein>
    <submittedName>
        <fullName evidence="1">Uncharacterized protein</fullName>
    </submittedName>
</protein>
<accession>A0A4U0VN36</accession>
<feature type="non-terminal residue" evidence="1">
    <location>
        <position position="1"/>
    </location>
</feature>
<dbReference type="Gene3D" id="3.40.50.720">
    <property type="entry name" value="NAD(P)-binding Rossmann-like Domain"/>
    <property type="match status" value="1"/>
</dbReference>
<reference evidence="1 2" key="1">
    <citation type="submission" date="2017-03" db="EMBL/GenBank/DDBJ databases">
        <title>Genomes of endolithic fungi from Antarctica.</title>
        <authorList>
            <person name="Coleine C."/>
            <person name="Masonjones S."/>
            <person name="Stajich J.E."/>
        </authorList>
    </citation>
    <scope>NUCLEOTIDE SEQUENCE [LARGE SCALE GENOMIC DNA]</scope>
    <source>
        <strain evidence="1 2">CCFEE 5184</strain>
    </source>
</reference>
<evidence type="ECO:0000313" key="1">
    <source>
        <dbReference type="EMBL" id="TKA49955.1"/>
    </source>
</evidence>
<gene>
    <name evidence="1" type="ORF">B0A55_12669</name>
</gene>
<dbReference type="OrthoDB" id="542013at2759"/>
<name>A0A4U0VN36_9PEZI</name>
<dbReference type="Proteomes" id="UP000309340">
    <property type="component" value="Unassembled WGS sequence"/>
</dbReference>
<organism evidence="1 2">
    <name type="scientific">Friedmanniomyces simplex</name>
    <dbReference type="NCBI Taxonomy" id="329884"/>
    <lineage>
        <taxon>Eukaryota</taxon>
        <taxon>Fungi</taxon>
        <taxon>Dikarya</taxon>
        <taxon>Ascomycota</taxon>
        <taxon>Pezizomycotina</taxon>
        <taxon>Dothideomycetes</taxon>
        <taxon>Dothideomycetidae</taxon>
        <taxon>Mycosphaerellales</taxon>
        <taxon>Teratosphaeriaceae</taxon>
        <taxon>Friedmanniomyces</taxon>
    </lineage>
</organism>
<sequence length="119" mass="12680">RLLEAVHAEPANVKHWDGMLQNARSKLFAMYVTRSLAEVATSPSGEVQTVVIAVCPGGCKSEIARELRASGVGYAIGLKLVDLLLNKPTEEGARVYVSASAVGKNGHGGWYKTTALTRL</sequence>
<dbReference type="STRING" id="329884.A0A4U0VN36"/>
<dbReference type="AlphaFoldDB" id="A0A4U0VN36"/>